<reference evidence="1 2" key="1">
    <citation type="journal article" date="2019" name="Int. J. Syst. Evol. Microbiol.">
        <title>The Global Catalogue of Microorganisms (GCM) 10K type strain sequencing project: providing services to taxonomists for standard genome sequencing and annotation.</title>
        <authorList>
            <consortium name="The Broad Institute Genomics Platform"/>
            <consortium name="The Broad Institute Genome Sequencing Center for Infectious Disease"/>
            <person name="Wu L."/>
            <person name="Ma J."/>
        </authorList>
    </citation>
    <scope>NUCLEOTIDE SEQUENCE [LARGE SCALE GENOMIC DNA]</scope>
    <source>
        <strain evidence="1 2">JCM 3325</strain>
    </source>
</reference>
<evidence type="ECO:0000313" key="1">
    <source>
        <dbReference type="EMBL" id="GAA2423261.1"/>
    </source>
</evidence>
<proteinExistence type="predicted"/>
<dbReference type="Proteomes" id="UP001501231">
    <property type="component" value="Unassembled WGS sequence"/>
</dbReference>
<gene>
    <name evidence="1" type="ORF">GCM10010191_39020</name>
</gene>
<accession>A0ABN3J8Y2</accession>
<protein>
    <submittedName>
        <fullName evidence="1">Uncharacterized protein</fullName>
    </submittedName>
</protein>
<dbReference type="EMBL" id="BAAARW010000012">
    <property type="protein sequence ID" value="GAA2423261.1"/>
    <property type="molecule type" value="Genomic_DNA"/>
</dbReference>
<sequence>MSAPEVHMTITTEPAATAVKDPRGLVPREVFDLLVEDLRRYHHVTRPYAERMMGQALVFLKAQATIVQARAEGRPWARIVPTVPVDPAWHAFMLRSQAYAEFCTEHAGRYIHHVPFQDEAILSGDTLETTIPELEKTGYRVDLEFWHGERKPCCPPECAPPEGA</sequence>
<name>A0ABN3J8Y2_9ACTN</name>
<evidence type="ECO:0000313" key="2">
    <source>
        <dbReference type="Proteomes" id="UP001501231"/>
    </source>
</evidence>
<keyword evidence="2" id="KW-1185">Reference proteome</keyword>
<organism evidence="1 2">
    <name type="scientific">Actinomadura vinacea</name>
    <dbReference type="NCBI Taxonomy" id="115336"/>
    <lineage>
        <taxon>Bacteria</taxon>
        <taxon>Bacillati</taxon>
        <taxon>Actinomycetota</taxon>
        <taxon>Actinomycetes</taxon>
        <taxon>Streptosporangiales</taxon>
        <taxon>Thermomonosporaceae</taxon>
        <taxon>Actinomadura</taxon>
    </lineage>
</organism>
<comment type="caution">
    <text evidence="1">The sequence shown here is derived from an EMBL/GenBank/DDBJ whole genome shotgun (WGS) entry which is preliminary data.</text>
</comment>